<feature type="compositionally biased region" description="Polar residues" evidence="1">
    <location>
        <begin position="520"/>
        <end position="529"/>
    </location>
</feature>
<dbReference type="SUPFAM" id="SSF81606">
    <property type="entry name" value="PP2C-like"/>
    <property type="match status" value="1"/>
</dbReference>
<feature type="domain" description="PPM-type phosphatase" evidence="2">
    <location>
        <begin position="136"/>
        <end position="507"/>
    </location>
</feature>
<feature type="compositionally biased region" description="Pro residues" evidence="1">
    <location>
        <begin position="52"/>
        <end position="66"/>
    </location>
</feature>
<protein>
    <submittedName>
        <fullName evidence="3">Serine/threonine protein phosphatase PrpC</fullName>
    </submittedName>
</protein>
<comment type="caution">
    <text evidence="3">The sequence shown here is derived from an EMBL/GenBank/DDBJ whole genome shotgun (WGS) entry which is preliminary data.</text>
</comment>
<feature type="region of interest" description="Disordered" evidence="1">
    <location>
        <begin position="381"/>
        <end position="480"/>
    </location>
</feature>
<proteinExistence type="predicted"/>
<dbReference type="RefSeq" id="WP_246077456.1">
    <property type="nucleotide sequence ID" value="NZ_VFPO01000001.1"/>
</dbReference>
<evidence type="ECO:0000256" key="1">
    <source>
        <dbReference type="SAM" id="MobiDB-lite"/>
    </source>
</evidence>
<dbReference type="Proteomes" id="UP000316706">
    <property type="component" value="Unassembled WGS sequence"/>
</dbReference>
<dbReference type="Pfam" id="PF13672">
    <property type="entry name" value="PP2C_2"/>
    <property type="match status" value="1"/>
</dbReference>
<dbReference type="Gene3D" id="3.60.40.10">
    <property type="entry name" value="PPM-type phosphatase domain"/>
    <property type="match status" value="1"/>
</dbReference>
<evidence type="ECO:0000313" key="3">
    <source>
        <dbReference type="EMBL" id="TQM70481.1"/>
    </source>
</evidence>
<name>A0A543IIS5_9ACTN</name>
<gene>
    <name evidence="3" type="ORF">FHX41_4207</name>
</gene>
<feature type="region of interest" description="Disordered" evidence="1">
    <location>
        <begin position="258"/>
        <end position="292"/>
    </location>
</feature>
<sequence>MTGERQGADRSGHADPDGVKAAELTCPSCGEIVYPNEIFCEECGHRIAEAPAGPPEPARPPEPAGPSGPGGAVAAVPPAGEPARDGAAARACVGCAGAAIDADGYCETCGLRQPAERDHVEVELPAPGGNGTGPVIAAGASDRGRRYSRNEDAFAVAAHSSGVAAVVCDGVGSSQRPEDASQAAAETGAAELVALLDSGAAPEDATREAALRAAEAVAALSTSPGDAPSCTYVSAVTRGPVITVGWIGDSRVYWLSADGAVDPGEDGRPGDSAAEGPSADEPGPEAAEVGTGDMAELGPSRRLTEDDSWAAFMVAQGALSEAEADAHPNAHVITAWLGADAEQVRPHVATFRPAGPGTLLVCSDGLWNYFPSARDLVELLSAGPDDPAPDTTVPDIPVSGPAASAGASPDDAESPDHAASPGDPASGSGAADAGDRPPSGEHAAAVHGPAADTGAEPGQGAEGTATVPVPRPGHDPAADPLAVARMLVRRALDAGGRDNITVVVIPHPSPAAPHERTHESIPQSTEQPR</sequence>
<feature type="compositionally biased region" description="Low complexity" evidence="1">
    <location>
        <begin position="389"/>
        <end position="409"/>
    </location>
</feature>
<dbReference type="SMART" id="SM00332">
    <property type="entry name" value="PP2Cc"/>
    <property type="match status" value="1"/>
</dbReference>
<dbReference type="EMBL" id="VFPO01000001">
    <property type="protein sequence ID" value="TQM70481.1"/>
    <property type="molecule type" value="Genomic_DNA"/>
</dbReference>
<reference evidence="3 4" key="1">
    <citation type="submission" date="2019-06" db="EMBL/GenBank/DDBJ databases">
        <title>Sequencing the genomes of 1000 actinobacteria strains.</title>
        <authorList>
            <person name="Klenk H.-P."/>
        </authorList>
    </citation>
    <scope>NUCLEOTIDE SEQUENCE [LARGE SCALE GENOMIC DNA]</scope>
    <source>
        <strain evidence="3 4">DSM 45043</strain>
    </source>
</reference>
<dbReference type="InterPro" id="IPR036457">
    <property type="entry name" value="PPM-type-like_dom_sf"/>
</dbReference>
<feature type="region of interest" description="Disordered" evidence="1">
    <location>
        <begin position="51"/>
        <end position="83"/>
    </location>
</feature>
<feature type="region of interest" description="Disordered" evidence="1">
    <location>
        <begin position="1"/>
        <end position="20"/>
    </location>
</feature>
<keyword evidence="4" id="KW-1185">Reference proteome</keyword>
<evidence type="ECO:0000313" key="4">
    <source>
        <dbReference type="Proteomes" id="UP000316706"/>
    </source>
</evidence>
<dbReference type="AlphaFoldDB" id="A0A543IIS5"/>
<dbReference type="InterPro" id="IPR001932">
    <property type="entry name" value="PPM-type_phosphatase-like_dom"/>
</dbReference>
<accession>A0A543IIS5</accession>
<evidence type="ECO:0000259" key="2">
    <source>
        <dbReference type="PROSITE" id="PS51746"/>
    </source>
</evidence>
<organism evidence="3 4">
    <name type="scientific">Actinomadura hallensis</name>
    <dbReference type="NCBI Taxonomy" id="337895"/>
    <lineage>
        <taxon>Bacteria</taxon>
        <taxon>Bacillati</taxon>
        <taxon>Actinomycetota</taxon>
        <taxon>Actinomycetes</taxon>
        <taxon>Streptosporangiales</taxon>
        <taxon>Thermomonosporaceae</taxon>
        <taxon>Actinomadura</taxon>
    </lineage>
</organism>
<feature type="region of interest" description="Disordered" evidence="1">
    <location>
        <begin position="504"/>
        <end position="529"/>
    </location>
</feature>
<feature type="compositionally biased region" description="Low complexity" evidence="1">
    <location>
        <begin position="418"/>
        <end position="432"/>
    </location>
</feature>
<dbReference type="PROSITE" id="PS51746">
    <property type="entry name" value="PPM_2"/>
    <property type="match status" value="1"/>
</dbReference>